<evidence type="ECO:0000313" key="1">
    <source>
        <dbReference type="EMBL" id="MEQ2292346.1"/>
    </source>
</evidence>
<keyword evidence="2" id="KW-1185">Reference proteome</keyword>
<gene>
    <name evidence="1" type="ORF">AMECASPLE_022273</name>
</gene>
<protein>
    <submittedName>
        <fullName evidence="1">Uncharacterized protein</fullName>
    </submittedName>
</protein>
<evidence type="ECO:0000313" key="2">
    <source>
        <dbReference type="Proteomes" id="UP001469553"/>
    </source>
</evidence>
<accession>A0ABV0YF64</accession>
<dbReference type="EMBL" id="JAHRIP010030190">
    <property type="protein sequence ID" value="MEQ2292346.1"/>
    <property type="molecule type" value="Genomic_DNA"/>
</dbReference>
<comment type="caution">
    <text evidence="1">The sequence shown here is derived from an EMBL/GenBank/DDBJ whole genome shotgun (WGS) entry which is preliminary data.</text>
</comment>
<organism evidence="1 2">
    <name type="scientific">Ameca splendens</name>
    <dbReference type="NCBI Taxonomy" id="208324"/>
    <lineage>
        <taxon>Eukaryota</taxon>
        <taxon>Metazoa</taxon>
        <taxon>Chordata</taxon>
        <taxon>Craniata</taxon>
        <taxon>Vertebrata</taxon>
        <taxon>Euteleostomi</taxon>
        <taxon>Actinopterygii</taxon>
        <taxon>Neopterygii</taxon>
        <taxon>Teleostei</taxon>
        <taxon>Neoteleostei</taxon>
        <taxon>Acanthomorphata</taxon>
        <taxon>Ovalentaria</taxon>
        <taxon>Atherinomorphae</taxon>
        <taxon>Cyprinodontiformes</taxon>
        <taxon>Goodeidae</taxon>
        <taxon>Ameca</taxon>
    </lineage>
</organism>
<dbReference type="Proteomes" id="UP001469553">
    <property type="component" value="Unassembled WGS sequence"/>
</dbReference>
<name>A0ABV0YF64_9TELE</name>
<proteinExistence type="predicted"/>
<reference evidence="1 2" key="1">
    <citation type="submission" date="2021-06" db="EMBL/GenBank/DDBJ databases">
        <authorList>
            <person name="Palmer J.M."/>
        </authorList>
    </citation>
    <scope>NUCLEOTIDE SEQUENCE [LARGE SCALE GENOMIC DNA]</scope>
    <source>
        <strain evidence="1 2">AS_MEX2019</strain>
        <tissue evidence="1">Muscle</tissue>
    </source>
</reference>
<sequence length="102" mass="11119">MGDYTNMGMRRVGCAQNDRRVGGASGGRDRGSGGAVKTMIAFHQVRPIFYSSLKQSNLQKDNYALAPFYLLKGEWCQGLIAAALLASTSANYPLSALVRHHR</sequence>